<dbReference type="PANTHER" id="PTHR32301:SF6">
    <property type="entry name" value="GOLVESIN-RELATED"/>
    <property type="match status" value="1"/>
</dbReference>
<dbReference type="EMBL" id="JALLPJ020000062">
    <property type="protein sequence ID" value="KAL3803788.1"/>
    <property type="molecule type" value="Genomic_DNA"/>
</dbReference>
<dbReference type="Proteomes" id="UP001530400">
    <property type="component" value="Unassembled WGS sequence"/>
</dbReference>
<evidence type="ECO:0000313" key="1">
    <source>
        <dbReference type="EMBL" id="KAL3803788.1"/>
    </source>
</evidence>
<evidence type="ECO:0008006" key="3">
    <source>
        <dbReference type="Google" id="ProtNLM"/>
    </source>
</evidence>
<accession>A0ABD3QUC4</accession>
<protein>
    <recommendedName>
        <fullName evidence="3">Sulfotransferase</fullName>
    </recommendedName>
</protein>
<name>A0ABD3QUC4_9STRA</name>
<organism evidence="1 2">
    <name type="scientific">Cyclotella atomus</name>
    <dbReference type="NCBI Taxonomy" id="382360"/>
    <lineage>
        <taxon>Eukaryota</taxon>
        <taxon>Sar</taxon>
        <taxon>Stramenopiles</taxon>
        <taxon>Ochrophyta</taxon>
        <taxon>Bacillariophyta</taxon>
        <taxon>Coscinodiscophyceae</taxon>
        <taxon>Thalassiosirophycidae</taxon>
        <taxon>Stephanodiscales</taxon>
        <taxon>Stephanodiscaceae</taxon>
        <taxon>Cyclotella</taxon>
    </lineage>
</organism>
<dbReference type="AlphaFoldDB" id="A0ABD3QUC4"/>
<sequence>MKPYATPSVKSPFIFFHQRKCGGSTLRSVIFNRTIETNISPQWIPCFKQDCIPYSLPPLETQAVYASHFNYGTLLHLMRENRRVEVSELVNNTLANGTGIKIHSLNDDEEFGSCLTNIRSTISRVVSCWNFRMVQERIGTGLDPLPPANKLSAQDWANLLPKSYSDYSEGCNNEILRTFGITPDETYINTMTLNHASFSHEFSTAAKHMSKCVIVMPERCEDSNKIISHFFPWIGHVDLCTAHMNSSQLRGANKTSLAENAMEVILKNNEMDELLFQFGKSLFDEQLRVANYDKPMPEVPM</sequence>
<proteinExistence type="predicted"/>
<comment type="caution">
    <text evidence="1">The sequence shown here is derived from an EMBL/GenBank/DDBJ whole genome shotgun (WGS) entry which is preliminary data.</text>
</comment>
<dbReference type="PANTHER" id="PTHR32301">
    <property type="entry name" value="COUNTIN RECEPTOR CNR3-RELATED"/>
    <property type="match status" value="1"/>
</dbReference>
<keyword evidence="2" id="KW-1185">Reference proteome</keyword>
<dbReference type="InterPro" id="IPR027417">
    <property type="entry name" value="P-loop_NTPase"/>
</dbReference>
<dbReference type="InterPro" id="IPR053259">
    <property type="entry name" value="Golvesin-related_Golgi"/>
</dbReference>
<evidence type="ECO:0000313" key="2">
    <source>
        <dbReference type="Proteomes" id="UP001530400"/>
    </source>
</evidence>
<reference evidence="1 2" key="1">
    <citation type="submission" date="2024-10" db="EMBL/GenBank/DDBJ databases">
        <title>Updated reference genomes for cyclostephanoid diatoms.</title>
        <authorList>
            <person name="Roberts W.R."/>
            <person name="Alverson A.J."/>
        </authorList>
    </citation>
    <scope>NUCLEOTIDE SEQUENCE [LARGE SCALE GENOMIC DNA]</scope>
    <source>
        <strain evidence="1 2">AJA010-31</strain>
    </source>
</reference>
<dbReference type="Gene3D" id="3.40.50.300">
    <property type="entry name" value="P-loop containing nucleotide triphosphate hydrolases"/>
    <property type="match status" value="1"/>
</dbReference>
<gene>
    <name evidence="1" type="ORF">ACHAWO_009194</name>
</gene>